<proteinExistence type="predicted"/>
<dbReference type="EMBL" id="JACMSF010000032">
    <property type="protein sequence ID" value="MBC2905067.1"/>
    <property type="molecule type" value="Genomic_DNA"/>
</dbReference>
<keyword evidence="3" id="KW-0804">Transcription</keyword>
<protein>
    <submittedName>
        <fullName evidence="6">TetR/AcrR family transcriptional regulator</fullName>
    </submittedName>
</protein>
<dbReference type="GO" id="GO:0003677">
    <property type="term" value="F:DNA binding"/>
    <property type="evidence" value="ECO:0007669"/>
    <property type="project" value="UniProtKB-UniRule"/>
</dbReference>
<evidence type="ECO:0000256" key="1">
    <source>
        <dbReference type="ARBA" id="ARBA00023015"/>
    </source>
</evidence>
<evidence type="ECO:0000259" key="5">
    <source>
        <dbReference type="PROSITE" id="PS50977"/>
    </source>
</evidence>
<dbReference type="PANTHER" id="PTHR47506:SF1">
    <property type="entry name" value="HTH-TYPE TRANSCRIPTIONAL REGULATOR YJDC"/>
    <property type="match status" value="1"/>
</dbReference>
<gene>
    <name evidence="6" type="ORF">H4N64_26505</name>
</gene>
<sequence length="215" mass="22954">MSPETAKSLETKTKLLQGALRTLTVQGIAKTSARTVAAAAGVNQALVFYHFGSLNELLAAACRYGAEQRVSRYRDRFATITSLSELLAFGREMHEEERASGYVSLLGQLLAGAQTHESLAPATAAGLDLWITEIEKVLTRVLAQTPFGEFVDPPGLARAVAGSFVGIELYEGVDAEGAGAALDALEQLGRLVAALDDLGPVAQRAVRHHLRRAQR</sequence>
<keyword evidence="7" id="KW-1185">Reference proteome</keyword>
<evidence type="ECO:0000256" key="2">
    <source>
        <dbReference type="ARBA" id="ARBA00023125"/>
    </source>
</evidence>
<dbReference type="Pfam" id="PF00440">
    <property type="entry name" value="TetR_N"/>
    <property type="match status" value="1"/>
</dbReference>
<dbReference type="InterPro" id="IPR001647">
    <property type="entry name" value="HTH_TetR"/>
</dbReference>
<dbReference type="PROSITE" id="PS50977">
    <property type="entry name" value="HTH_TETR_2"/>
    <property type="match status" value="1"/>
</dbReference>
<dbReference type="AlphaFoldDB" id="A0A7X1JB99"/>
<organism evidence="6 7">
    <name type="scientific">Streptomyces cupreus</name>
    <dbReference type="NCBI Taxonomy" id="2759956"/>
    <lineage>
        <taxon>Bacteria</taxon>
        <taxon>Bacillati</taxon>
        <taxon>Actinomycetota</taxon>
        <taxon>Actinomycetes</taxon>
        <taxon>Kitasatosporales</taxon>
        <taxon>Streptomycetaceae</taxon>
        <taxon>Streptomyces</taxon>
    </lineage>
</organism>
<feature type="DNA-binding region" description="H-T-H motif" evidence="4">
    <location>
        <begin position="32"/>
        <end position="51"/>
    </location>
</feature>
<dbReference type="PRINTS" id="PR00455">
    <property type="entry name" value="HTHTETR"/>
</dbReference>
<keyword evidence="1" id="KW-0805">Transcription regulation</keyword>
<comment type="caution">
    <text evidence="6">The sequence shown here is derived from an EMBL/GenBank/DDBJ whole genome shotgun (WGS) entry which is preliminary data.</text>
</comment>
<dbReference type="PANTHER" id="PTHR47506">
    <property type="entry name" value="TRANSCRIPTIONAL REGULATORY PROTEIN"/>
    <property type="match status" value="1"/>
</dbReference>
<reference evidence="6 7" key="1">
    <citation type="submission" date="2020-08" db="EMBL/GenBank/DDBJ databases">
        <title>Streptomyces sp. PSKA01 genome sequencing and assembly.</title>
        <authorList>
            <person name="Mandal S."/>
            <person name="Maiti P.K."/>
            <person name="Das P."/>
        </authorList>
    </citation>
    <scope>NUCLEOTIDE SEQUENCE [LARGE SCALE GENOMIC DNA]</scope>
    <source>
        <strain evidence="6 7">PSKA01</strain>
    </source>
</reference>
<evidence type="ECO:0000256" key="3">
    <source>
        <dbReference type="ARBA" id="ARBA00023163"/>
    </source>
</evidence>
<name>A0A7X1JB99_9ACTN</name>
<dbReference type="RefSeq" id="WP_186284929.1">
    <property type="nucleotide sequence ID" value="NZ_JACMSF010000032.1"/>
</dbReference>
<accession>A0A7X1JB99</accession>
<dbReference type="SUPFAM" id="SSF46689">
    <property type="entry name" value="Homeodomain-like"/>
    <property type="match status" value="1"/>
</dbReference>
<evidence type="ECO:0000313" key="7">
    <source>
        <dbReference type="Proteomes" id="UP000584670"/>
    </source>
</evidence>
<evidence type="ECO:0000256" key="4">
    <source>
        <dbReference type="PROSITE-ProRule" id="PRU00335"/>
    </source>
</evidence>
<evidence type="ECO:0000313" key="6">
    <source>
        <dbReference type="EMBL" id="MBC2905067.1"/>
    </source>
</evidence>
<dbReference type="Gene3D" id="1.10.357.10">
    <property type="entry name" value="Tetracycline Repressor, domain 2"/>
    <property type="match status" value="1"/>
</dbReference>
<dbReference type="InterPro" id="IPR009057">
    <property type="entry name" value="Homeodomain-like_sf"/>
</dbReference>
<dbReference type="Proteomes" id="UP000584670">
    <property type="component" value="Unassembled WGS sequence"/>
</dbReference>
<keyword evidence="2 4" id="KW-0238">DNA-binding</keyword>
<feature type="domain" description="HTH tetR-type" evidence="5">
    <location>
        <begin position="9"/>
        <end position="69"/>
    </location>
</feature>